<proteinExistence type="predicted"/>
<evidence type="ECO:0000313" key="2">
    <source>
        <dbReference type="EMBL" id="SUT93750.1"/>
    </source>
</evidence>
<evidence type="ECO:0000313" key="3">
    <source>
        <dbReference type="Proteomes" id="UP000254649"/>
    </source>
</evidence>
<evidence type="ECO:0000256" key="1">
    <source>
        <dbReference type="SAM" id="Phobius"/>
    </source>
</evidence>
<organism evidence="2 3">
    <name type="scientific">[Actinobacillus] rossii</name>
    <dbReference type="NCBI Taxonomy" id="123820"/>
    <lineage>
        <taxon>Bacteria</taxon>
        <taxon>Pseudomonadati</taxon>
        <taxon>Pseudomonadota</taxon>
        <taxon>Gammaproteobacteria</taxon>
        <taxon>Pasteurellales</taxon>
        <taxon>Pasteurellaceae</taxon>
    </lineage>
</organism>
<gene>
    <name evidence="2" type="ORF">NCTC10801_02033</name>
</gene>
<name>A0A380TYT7_9PAST</name>
<keyword evidence="1" id="KW-0472">Membrane</keyword>
<accession>A0A380TYT7</accession>
<feature type="transmembrane region" description="Helical" evidence="1">
    <location>
        <begin position="154"/>
        <end position="176"/>
    </location>
</feature>
<keyword evidence="3" id="KW-1185">Reference proteome</keyword>
<protein>
    <submittedName>
        <fullName evidence="2">Uncharacterized protein</fullName>
    </submittedName>
</protein>
<dbReference type="AlphaFoldDB" id="A0A380TYT7"/>
<dbReference type="EMBL" id="UFRQ01000003">
    <property type="protein sequence ID" value="SUT93750.1"/>
    <property type="molecule type" value="Genomic_DNA"/>
</dbReference>
<feature type="transmembrane region" description="Helical" evidence="1">
    <location>
        <begin position="69"/>
        <end position="94"/>
    </location>
</feature>
<dbReference type="Proteomes" id="UP000254649">
    <property type="component" value="Unassembled WGS sequence"/>
</dbReference>
<feature type="transmembrane region" description="Helical" evidence="1">
    <location>
        <begin position="44"/>
        <end position="63"/>
    </location>
</feature>
<reference evidence="2 3" key="1">
    <citation type="submission" date="2018-06" db="EMBL/GenBank/DDBJ databases">
        <authorList>
            <consortium name="Pathogen Informatics"/>
            <person name="Doyle S."/>
        </authorList>
    </citation>
    <scope>NUCLEOTIDE SEQUENCE [LARGE SCALE GENOMIC DNA]</scope>
    <source>
        <strain evidence="2 3">NCTC10801</strain>
    </source>
</reference>
<keyword evidence="1" id="KW-1133">Transmembrane helix</keyword>
<keyword evidence="1" id="KW-0812">Transmembrane</keyword>
<sequence>MNLPDDYFLDADDEMLEYLEKQALQSYDDVKKSNENYQEKAYRLLNYLLLGIGSISLLLINSIDKIHPIIIVNAILLMAGWTISAFMLTHYVLLSKIRQMGTNIPQNLYNESFKNSQDKNKLGILRRYELHNINQAILALLNTNAIYRKYTDRAIMTAISLPILLMVISSSLLHYLP</sequence>
<dbReference type="OrthoDB" id="5678552at2"/>